<keyword evidence="2" id="KW-1185">Reference proteome</keyword>
<evidence type="ECO:0000313" key="2">
    <source>
        <dbReference type="Proteomes" id="UP000275078"/>
    </source>
</evidence>
<organism evidence="1 2">
    <name type="scientific">Ascobolus immersus RN42</name>
    <dbReference type="NCBI Taxonomy" id="1160509"/>
    <lineage>
        <taxon>Eukaryota</taxon>
        <taxon>Fungi</taxon>
        <taxon>Dikarya</taxon>
        <taxon>Ascomycota</taxon>
        <taxon>Pezizomycotina</taxon>
        <taxon>Pezizomycetes</taxon>
        <taxon>Pezizales</taxon>
        <taxon>Ascobolaceae</taxon>
        <taxon>Ascobolus</taxon>
    </lineage>
</organism>
<proteinExistence type="predicted"/>
<dbReference type="AlphaFoldDB" id="A0A3N4IC30"/>
<gene>
    <name evidence="1" type="ORF">BJ508DRAFT_324897</name>
</gene>
<reference evidence="1 2" key="1">
    <citation type="journal article" date="2018" name="Nat. Ecol. Evol.">
        <title>Pezizomycetes genomes reveal the molecular basis of ectomycorrhizal truffle lifestyle.</title>
        <authorList>
            <person name="Murat C."/>
            <person name="Payen T."/>
            <person name="Noel B."/>
            <person name="Kuo A."/>
            <person name="Morin E."/>
            <person name="Chen J."/>
            <person name="Kohler A."/>
            <person name="Krizsan K."/>
            <person name="Balestrini R."/>
            <person name="Da Silva C."/>
            <person name="Montanini B."/>
            <person name="Hainaut M."/>
            <person name="Levati E."/>
            <person name="Barry K.W."/>
            <person name="Belfiori B."/>
            <person name="Cichocki N."/>
            <person name="Clum A."/>
            <person name="Dockter R.B."/>
            <person name="Fauchery L."/>
            <person name="Guy J."/>
            <person name="Iotti M."/>
            <person name="Le Tacon F."/>
            <person name="Lindquist E.A."/>
            <person name="Lipzen A."/>
            <person name="Malagnac F."/>
            <person name="Mello A."/>
            <person name="Molinier V."/>
            <person name="Miyauchi S."/>
            <person name="Poulain J."/>
            <person name="Riccioni C."/>
            <person name="Rubini A."/>
            <person name="Sitrit Y."/>
            <person name="Splivallo R."/>
            <person name="Traeger S."/>
            <person name="Wang M."/>
            <person name="Zifcakova L."/>
            <person name="Wipf D."/>
            <person name="Zambonelli A."/>
            <person name="Paolocci F."/>
            <person name="Nowrousian M."/>
            <person name="Ottonello S."/>
            <person name="Baldrian P."/>
            <person name="Spatafora J.W."/>
            <person name="Henrissat B."/>
            <person name="Nagy L.G."/>
            <person name="Aury J.M."/>
            <person name="Wincker P."/>
            <person name="Grigoriev I.V."/>
            <person name="Bonfante P."/>
            <person name="Martin F.M."/>
        </authorList>
    </citation>
    <scope>NUCLEOTIDE SEQUENCE [LARGE SCALE GENOMIC DNA]</scope>
    <source>
        <strain evidence="1 2">RN42</strain>
    </source>
</reference>
<sequence length="160" mass="18241">MERQLPADTKVYFQISQQVKDLIAQEELNDAIHICNQLLDRPTIPLFFDAWFHLLKGAALIRKGEVGYCPARTAFRRSLELWRECFEPGESNDLADWVEDQLEVLEPEVEDLLSRMVGHPVKFDPESGDILPMEIGSTAQSDLEGLEEPLDTSIEHDSQC</sequence>
<name>A0A3N4IC30_ASCIM</name>
<dbReference type="EMBL" id="ML119667">
    <property type="protein sequence ID" value="RPA83016.1"/>
    <property type="molecule type" value="Genomic_DNA"/>
</dbReference>
<accession>A0A3N4IC30</accession>
<dbReference type="Proteomes" id="UP000275078">
    <property type="component" value="Unassembled WGS sequence"/>
</dbReference>
<evidence type="ECO:0000313" key="1">
    <source>
        <dbReference type="EMBL" id="RPA83016.1"/>
    </source>
</evidence>
<protein>
    <submittedName>
        <fullName evidence="1">Uncharacterized protein</fullName>
    </submittedName>
</protein>